<dbReference type="AlphaFoldDB" id="D0LRM7"/>
<keyword evidence="3" id="KW-0808">Transferase</keyword>
<keyword evidence="12" id="KW-0723">Serine/threonine-protein kinase</keyword>
<keyword evidence="10" id="KW-0812">Transmembrane</keyword>
<organism evidence="12 13">
    <name type="scientific">Haliangium ochraceum (strain DSM 14365 / JCM 11303 / SMP-2)</name>
    <dbReference type="NCBI Taxonomy" id="502025"/>
    <lineage>
        <taxon>Bacteria</taxon>
        <taxon>Pseudomonadati</taxon>
        <taxon>Myxococcota</taxon>
        <taxon>Polyangia</taxon>
        <taxon>Haliangiales</taxon>
        <taxon>Kofleriaceae</taxon>
        <taxon>Haliangium</taxon>
    </lineage>
</organism>
<keyword evidence="5 12" id="KW-0418">Kinase</keyword>
<dbReference type="InterPro" id="IPR027417">
    <property type="entry name" value="P-loop_NTPase"/>
</dbReference>
<dbReference type="Proteomes" id="UP000001880">
    <property type="component" value="Chromosome"/>
</dbReference>
<accession>D0LRM7</accession>
<keyword evidence="4 7" id="KW-0547">Nucleotide-binding</keyword>
<dbReference type="PROSITE" id="PS00108">
    <property type="entry name" value="PROTEIN_KINASE_ST"/>
    <property type="match status" value="1"/>
</dbReference>
<evidence type="ECO:0000256" key="7">
    <source>
        <dbReference type="PROSITE-ProRule" id="PRU10141"/>
    </source>
</evidence>
<dbReference type="STRING" id="502025.Hoch_6551"/>
<keyword evidence="13" id="KW-1185">Reference proteome</keyword>
<dbReference type="Gene3D" id="3.40.50.300">
    <property type="entry name" value="P-loop containing nucleotide triphosphate hydrolases"/>
    <property type="match status" value="1"/>
</dbReference>
<keyword evidence="6 7" id="KW-0067">ATP-binding</keyword>
<evidence type="ECO:0000259" key="11">
    <source>
        <dbReference type="PROSITE" id="PS50011"/>
    </source>
</evidence>
<dbReference type="CDD" id="cd02859">
    <property type="entry name" value="E_set_AMPKbeta_like_N"/>
    <property type="match status" value="1"/>
</dbReference>
<dbReference type="SMART" id="SM00220">
    <property type="entry name" value="S_TKc"/>
    <property type="match status" value="1"/>
</dbReference>
<dbReference type="Gene3D" id="2.60.40.10">
    <property type="entry name" value="Immunoglobulins"/>
    <property type="match status" value="1"/>
</dbReference>
<dbReference type="Pfam" id="PF16561">
    <property type="entry name" value="AMPK1_CBM"/>
    <property type="match status" value="1"/>
</dbReference>
<dbReference type="SUPFAM" id="SSF81296">
    <property type="entry name" value="E set domains"/>
    <property type="match status" value="1"/>
</dbReference>
<dbReference type="InterPro" id="IPR049052">
    <property type="entry name" value="nSTAND1"/>
</dbReference>
<dbReference type="Gene3D" id="3.30.200.20">
    <property type="entry name" value="Phosphorylase Kinase, domain 1"/>
    <property type="match status" value="1"/>
</dbReference>
<evidence type="ECO:0000256" key="4">
    <source>
        <dbReference type="ARBA" id="ARBA00022741"/>
    </source>
</evidence>
<dbReference type="GO" id="GO:0004674">
    <property type="term" value="F:protein serine/threonine kinase activity"/>
    <property type="evidence" value="ECO:0007669"/>
    <property type="project" value="UniProtKB-KW"/>
</dbReference>
<dbReference type="PROSITE" id="PS00107">
    <property type="entry name" value="PROTEIN_KINASE_ATP"/>
    <property type="match status" value="1"/>
</dbReference>
<proteinExistence type="inferred from homology"/>
<evidence type="ECO:0000256" key="8">
    <source>
        <dbReference type="SAM" id="Coils"/>
    </source>
</evidence>
<feature type="domain" description="Protein kinase" evidence="11">
    <location>
        <begin position="62"/>
        <end position="343"/>
    </location>
</feature>
<feature type="coiled-coil region" evidence="8">
    <location>
        <begin position="851"/>
        <end position="896"/>
    </location>
</feature>
<dbReference type="KEGG" id="hoh:Hoch_6551"/>
<dbReference type="eggNOG" id="COG1672">
    <property type="taxonomic scope" value="Bacteria"/>
</dbReference>
<evidence type="ECO:0000313" key="13">
    <source>
        <dbReference type="Proteomes" id="UP000001880"/>
    </source>
</evidence>
<reference evidence="12 13" key="1">
    <citation type="journal article" date="2010" name="Stand. Genomic Sci.">
        <title>Complete genome sequence of Haliangium ochraceum type strain (SMP-2).</title>
        <authorList>
            <consortium name="US DOE Joint Genome Institute (JGI-PGF)"/>
            <person name="Ivanova N."/>
            <person name="Daum C."/>
            <person name="Lang E."/>
            <person name="Abt B."/>
            <person name="Kopitz M."/>
            <person name="Saunders E."/>
            <person name="Lapidus A."/>
            <person name="Lucas S."/>
            <person name="Glavina Del Rio T."/>
            <person name="Nolan M."/>
            <person name="Tice H."/>
            <person name="Copeland A."/>
            <person name="Cheng J.F."/>
            <person name="Chen F."/>
            <person name="Bruce D."/>
            <person name="Goodwin L."/>
            <person name="Pitluck S."/>
            <person name="Mavromatis K."/>
            <person name="Pati A."/>
            <person name="Mikhailova N."/>
            <person name="Chen A."/>
            <person name="Palaniappan K."/>
            <person name="Land M."/>
            <person name="Hauser L."/>
            <person name="Chang Y.J."/>
            <person name="Jeffries C.D."/>
            <person name="Detter J.C."/>
            <person name="Brettin T."/>
            <person name="Rohde M."/>
            <person name="Goker M."/>
            <person name="Bristow J."/>
            <person name="Markowitz V."/>
            <person name="Eisen J.A."/>
            <person name="Hugenholtz P."/>
            <person name="Kyrpides N.C."/>
            <person name="Klenk H.P."/>
        </authorList>
    </citation>
    <scope>NUCLEOTIDE SEQUENCE [LARGE SCALE GENOMIC DNA]</scope>
    <source>
        <strain evidence="13">DSM 14365 / CIP 107738 / JCM 11303 / AJ 13395 / SMP-2</strain>
    </source>
</reference>
<gene>
    <name evidence="12" type="ordered locus">Hoch_6551</name>
</gene>
<evidence type="ECO:0000256" key="1">
    <source>
        <dbReference type="ARBA" id="ARBA00010886"/>
    </source>
</evidence>
<dbReference type="SUPFAM" id="SSF56112">
    <property type="entry name" value="Protein kinase-like (PK-like)"/>
    <property type="match status" value="1"/>
</dbReference>
<evidence type="ECO:0000256" key="2">
    <source>
        <dbReference type="ARBA" id="ARBA00012513"/>
    </source>
</evidence>
<evidence type="ECO:0000256" key="6">
    <source>
        <dbReference type="ARBA" id="ARBA00022840"/>
    </source>
</evidence>
<keyword evidence="10" id="KW-1133">Transmembrane helix</keyword>
<dbReference type="PROSITE" id="PS50011">
    <property type="entry name" value="PROTEIN_KINASE_DOM"/>
    <property type="match status" value="1"/>
</dbReference>
<evidence type="ECO:0000256" key="3">
    <source>
        <dbReference type="ARBA" id="ARBA00022679"/>
    </source>
</evidence>
<keyword evidence="8" id="KW-0175">Coiled coil</keyword>
<dbReference type="RefSeq" id="WP_012831611.1">
    <property type="nucleotide sequence ID" value="NC_013440.1"/>
</dbReference>
<dbReference type="Pfam" id="PF00069">
    <property type="entry name" value="Pkinase"/>
    <property type="match status" value="1"/>
</dbReference>
<dbReference type="InterPro" id="IPR017441">
    <property type="entry name" value="Protein_kinase_ATP_BS"/>
</dbReference>
<dbReference type="InterPro" id="IPR008271">
    <property type="entry name" value="Ser/Thr_kinase_AS"/>
</dbReference>
<evidence type="ECO:0000256" key="9">
    <source>
        <dbReference type="SAM" id="MobiDB-lite"/>
    </source>
</evidence>
<dbReference type="HOGENOM" id="CLU_006217_0_0_7"/>
<evidence type="ECO:0000313" key="12">
    <source>
        <dbReference type="EMBL" id="ACY19019.1"/>
    </source>
</evidence>
<dbReference type="InterPro" id="IPR050660">
    <property type="entry name" value="NEK_Ser/Thr_kinase"/>
</dbReference>
<dbReference type="InterPro" id="IPR032640">
    <property type="entry name" value="AMPK1_CBM"/>
</dbReference>
<dbReference type="OrthoDB" id="9801841at2"/>
<dbReference type="SUPFAM" id="SSF52540">
    <property type="entry name" value="P-loop containing nucleoside triphosphate hydrolases"/>
    <property type="match status" value="1"/>
</dbReference>
<dbReference type="GO" id="GO:0005524">
    <property type="term" value="F:ATP binding"/>
    <property type="evidence" value="ECO:0007669"/>
    <property type="project" value="UniProtKB-UniRule"/>
</dbReference>
<dbReference type="PANTHER" id="PTHR43671:SF13">
    <property type="entry name" value="SERINE_THREONINE-PROTEIN KINASE NEK2"/>
    <property type="match status" value="1"/>
</dbReference>
<dbReference type="Gene3D" id="1.10.510.10">
    <property type="entry name" value="Transferase(Phosphotransferase) domain 1"/>
    <property type="match status" value="1"/>
</dbReference>
<comment type="similarity">
    <text evidence="1">Belongs to the protein kinase superfamily. NEK Ser/Thr protein kinase family. NIMA subfamily.</text>
</comment>
<dbReference type="Pfam" id="PF20703">
    <property type="entry name" value="nSTAND1"/>
    <property type="match status" value="1"/>
</dbReference>
<dbReference type="InterPro" id="IPR000719">
    <property type="entry name" value="Prot_kinase_dom"/>
</dbReference>
<dbReference type="EC" id="2.7.11.1" evidence="2"/>
<dbReference type="PANTHER" id="PTHR43671">
    <property type="entry name" value="SERINE/THREONINE-PROTEIN KINASE NEK"/>
    <property type="match status" value="1"/>
</dbReference>
<evidence type="ECO:0000256" key="10">
    <source>
        <dbReference type="SAM" id="Phobius"/>
    </source>
</evidence>
<keyword evidence="10" id="KW-0472">Membrane</keyword>
<protein>
    <recommendedName>
        <fullName evidence="2">non-specific serine/threonine protein kinase</fullName>
        <ecNumber evidence="2">2.7.11.1</ecNumber>
    </recommendedName>
</protein>
<dbReference type="CDD" id="cd14014">
    <property type="entry name" value="STKc_PknB_like"/>
    <property type="match status" value="1"/>
</dbReference>
<feature type="region of interest" description="Disordered" evidence="9">
    <location>
        <begin position="1"/>
        <end position="25"/>
    </location>
</feature>
<dbReference type="EMBL" id="CP001804">
    <property type="protein sequence ID" value="ACY19019.1"/>
    <property type="molecule type" value="Genomic_DNA"/>
</dbReference>
<dbReference type="InterPro" id="IPR014756">
    <property type="entry name" value="Ig_E-set"/>
</dbReference>
<dbReference type="eggNOG" id="COG0515">
    <property type="taxonomic scope" value="Bacteria"/>
</dbReference>
<dbReference type="CDD" id="cd00267">
    <property type="entry name" value="ABC_ATPase"/>
    <property type="match status" value="1"/>
</dbReference>
<dbReference type="InterPro" id="IPR011009">
    <property type="entry name" value="Kinase-like_dom_sf"/>
</dbReference>
<feature type="transmembrane region" description="Helical" evidence="10">
    <location>
        <begin position="793"/>
        <end position="816"/>
    </location>
</feature>
<sequence length="1013" mass="111258">MEPSQSTPGVEADRASEDPQVSAHDNLTLPTRHSQVTPLSTQRAGGTCSFELPEAGSFLGQYQIIRELGAGGMGAVLLARDTRLGRLVALKFFAAHSEVHKQRLLAEARATARCQHENIVIIYEVGEQERFPYLALEYLQGQTLRRFLRARTGPVPPFGPRSYAPLPPTQAVEIMVPVVRALAHAHSMQLVHRDLKPENVMITEAGAVKVLDFGLARSAAERAATDVRRAGENADRLSDDTAGTIPYMSPEQVQGLEVDHRCDIWACGVMLFELVTGRHPLAPANNHQILFALGSDERAMPSALEIMPGLGALAGIIERCLIKPREDRTASAEVLLGELEALLPERRGRVDASDNPFAGLASFQESGADRFFGRDREIAAAVTRLRSQPLVGVVGPSGAGKSSLVRAGLIPALKRAGEGWDALIVRPGRQPLTSLADALERASGAERSQRAELLREAPGQFGALLRTRVDKRRRRLLIFVDQFEELYTLGADADERAAFLDCLLAAADDASAPLRVVLSIRSDFVDRLGEHHAFVSALTSGLLFLPPIGREGLREALTRPVAAADHRFESPRLVERMLDELADAPGALPILQFTAAKLWELRDRGRRVLDEDSYDRLGGVAGALAVHADAVLASMSSGDQALARQALERLVTHEFTRAVVPMRELRAIARDPDAIERVAYHLAAARLLVVETFDEEDGATVELIHESLIHGWPTLRRWLDEHREDVEHLARLRAAAKAWRESGHADGNLWVGEAAREAQRWHARYRGELSPSEQRFLDASFALATREKRIKRAFVASVMVFLGALVVVGAVALVMVRRAERVATGQTRIVEEQLAELQSKEKLLRSRGQALQLALAEAEESRAQLAEALSKEQQAKEEAEQALEMARAAKDQASVAAILAERSALAERRAKQSLEKFVALGPQRVAGGMRFNYRPLGSVRRVYLAGSFNGWNPSDSYLMRDDDGDGVYSATVRLERGWHEYKFVVDGRWVRDPHAPRTAPDGFGDSNGMVLIE</sequence>
<dbReference type="InterPro" id="IPR013783">
    <property type="entry name" value="Ig-like_fold"/>
</dbReference>
<dbReference type="eggNOG" id="COG0711">
    <property type="taxonomic scope" value="Bacteria"/>
</dbReference>
<name>D0LRM7_HALO1</name>
<evidence type="ECO:0000256" key="5">
    <source>
        <dbReference type="ARBA" id="ARBA00022777"/>
    </source>
</evidence>
<dbReference type="CAZy" id="CBM48">
    <property type="family name" value="Carbohydrate-Binding Module Family 48"/>
</dbReference>
<feature type="binding site" evidence="7">
    <location>
        <position position="91"/>
    </location>
    <ligand>
        <name>ATP</name>
        <dbReference type="ChEBI" id="CHEBI:30616"/>
    </ligand>
</feature>